<evidence type="ECO:0000256" key="1">
    <source>
        <dbReference type="SAM" id="Phobius"/>
    </source>
</evidence>
<dbReference type="Pfam" id="PF03729">
    <property type="entry name" value="DUF308"/>
    <property type="match status" value="1"/>
</dbReference>
<feature type="transmembrane region" description="Helical" evidence="1">
    <location>
        <begin position="125"/>
        <end position="142"/>
    </location>
</feature>
<keyword evidence="1" id="KW-0472">Membrane</keyword>
<sequence>MNILQNGEMMLKKWMGLLSVILGIVFLVSPVSGVTAISILTGLVLSALGVWMLANAIRGRRYMEVGVLWMVFAVITLAVGLMLTFRVFLINELAGAWLYVTGILLLVAAMLILSAGSQSYLKRNAGIMSAIFGVIYILMAALSFNPVFVGLAVGVILIVYGVAVLRSP</sequence>
<dbReference type="Proteomes" id="UP000256864">
    <property type="component" value="Unassembled WGS sequence"/>
</dbReference>
<comment type="caution">
    <text evidence="2">The sequence shown here is derived from an EMBL/GenBank/DDBJ whole genome shotgun (WGS) entry which is preliminary data.</text>
</comment>
<gene>
    <name evidence="2" type="ORF">C7452_0503</name>
</gene>
<feature type="transmembrane region" description="Helical" evidence="1">
    <location>
        <begin position="66"/>
        <end position="90"/>
    </location>
</feature>
<keyword evidence="1" id="KW-1133">Transmembrane helix</keyword>
<dbReference type="EMBL" id="QREL01000001">
    <property type="protein sequence ID" value="REE28491.1"/>
    <property type="molecule type" value="Genomic_DNA"/>
</dbReference>
<keyword evidence="1" id="KW-0812">Transmembrane</keyword>
<accession>A0A371ND96</accession>
<protein>
    <submittedName>
        <fullName evidence="2">Short repeat uncharacterized protein DUF308</fullName>
    </submittedName>
</protein>
<reference evidence="2 3" key="1">
    <citation type="submission" date="2018-07" db="EMBL/GenBank/DDBJ databases">
        <title>Genomic Encyclopedia of Type Strains, Phase IV (KMG-IV): sequencing the most valuable type-strain genomes for metagenomic binning, comparative biology and taxonomic classification.</title>
        <authorList>
            <person name="Goeker M."/>
        </authorList>
    </citation>
    <scope>NUCLEOTIDE SEQUENCE [LARGE SCALE GENOMIC DNA]</scope>
    <source>
        <strain evidence="2 3">DSM 7466</strain>
    </source>
</reference>
<feature type="transmembrane region" description="Helical" evidence="1">
    <location>
        <begin position="148"/>
        <end position="165"/>
    </location>
</feature>
<evidence type="ECO:0000313" key="2">
    <source>
        <dbReference type="EMBL" id="REE28491.1"/>
    </source>
</evidence>
<feature type="transmembrane region" description="Helical" evidence="1">
    <location>
        <begin position="96"/>
        <end position="113"/>
    </location>
</feature>
<proteinExistence type="predicted"/>
<keyword evidence="3" id="KW-1185">Reference proteome</keyword>
<feature type="transmembrane region" description="Helical" evidence="1">
    <location>
        <begin position="35"/>
        <end position="54"/>
    </location>
</feature>
<dbReference type="AlphaFoldDB" id="A0A371ND96"/>
<name>A0A371ND96_9EURY</name>
<organism evidence="2 3">
    <name type="scientific">Methanothermobacter defluvii</name>
    <dbReference type="NCBI Taxonomy" id="49339"/>
    <lineage>
        <taxon>Archaea</taxon>
        <taxon>Methanobacteriati</taxon>
        <taxon>Methanobacteriota</taxon>
        <taxon>Methanomada group</taxon>
        <taxon>Methanobacteria</taxon>
        <taxon>Methanobacteriales</taxon>
        <taxon>Methanobacteriaceae</taxon>
        <taxon>Methanothermobacter</taxon>
    </lineage>
</organism>
<dbReference type="InterPro" id="IPR005325">
    <property type="entry name" value="DUF308_memb"/>
</dbReference>
<evidence type="ECO:0000313" key="3">
    <source>
        <dbReference type="Proteomes" id="UP000256864"/>
    </source>
</evidence>